<keyword evidence="1" id="KW-0812">Transmembrane</keyword>
<evidence type="ECO:0008006" key="4">
    <source>
        <dbReference type="Google" id="ProtNLM"/>
    </source>
</evidence>
<accession>A0AAW6U6Y2</accession>
<gene>
    <name evidence="2" type="ORF">QJ521_09055</name>
</gene>
<keyword evidence="1" id="KW-0472">Membrane</keyword>
<name>A0AAW6U6Y2_9MOLU</name>
<feature type="transmembrane region" description="Helical" evidence="1">
    <location>
        <begin position="217"/>
        <end position="240"/>
    </location>
</feature>
<sequence>MKIFKFEYQKLRGNKILFFTLIGSIIIIITILIMIFSFTSFSSPNQSITKEQVLSGYQVNLNRIYEELEDEELSDYHKQNLRIEKNKLEFLLLTQTIENEYLDITDSGRKLNIHQGTSLMFYLFNSTYILILLFTVFISIYTFLFDIQSGTIKNILASEETRKNVFLGKFAFQMSAVYGVLFIALFIAIIFGLQSPQAEFLVSINGDYYALNCLTSFLFQSMGLIILVLVVSLITNLLILITRNLTYTISIIFWLILGLFLFYLFMEKSIEIGNLNNVVNPADYALFINIEYFYRYTQLRTFFWTLGYSIFAIIFYIIQKRKFQKIDF</sequence>
<dbReference type="EMBL" id="JASCXW010000048">
    <property type="protein sequence ID" value="MDI6453712.1"/>
    <property type="molecule type" value="Genomic_DNA"/>
</dbReference>
<feature type="transmembrane region" description="Helical" evidence="1">
    <location>
        <begin position="247"/>
        <end position="266"/>
    </location>
</feature>
<feature type="transmembrane region" description="Helical" evidence="1">
    <location>
        <begin position="16"/>
        <end position="38"/>
    </location>
</feature>
<reference evidence="2" key="1">
    <citation type="submission" date="2023-05" db="EMBL/GenBank/DDBJ databases">
        <title>Mariniplasma microaerophilum sp. nov., a novel anaerobic mollicute isolated from terrestrial mud volcano, Taman Peninsula, Russia.</title>
        <authorList>
            <person name="Khomyakova M.A."/>
            <person name="Merkel A.Y."/>
            <person name="Slobodkin A.I."/>
        </authorList>
    </citation>
    <scope>NUCLEOTIDE SEQUENCE</scope>
    <source>
        <strain evidence="2">M4Ah</strain>
    </source>
</reference>
<dbReference type="RefSeq" id="WP_282840162.1">
    <property type="nucleotide sequence ID" value="NZ_JASCXW010000048.1"/>
</dbReference>
<evidence type="ECO:0000313" key="3">
    <source>
        <dbReference type="Proteomes" id="UP001431532"/>
    </source>
</evidence>
<feature type="transmembrane region" description="Helical" evidence="1">
    <location>
        <begin position="119"/>
        <end position="145"/>
    </location>
</feature>
<evidence type="ECO:0000256" key="1">
    <source>
        <dbReference type="SAM" id="Phobius"/>
    </source>
</evidence>
<feature type="transmembrane region" description="Helical" evidence="1">
    <location>
        <begin position="301"/>
        <end position="318"/>
    </location>
</feature>
<proteinExistence type="predicted"/>
<comment type="caution">
    <text evidence="2">The sequence shown here is derived from an EMBL/GenBank/DDBJ whole genome shotgun (WGS) entry which is preliminary data.</text>
</comment>
<feature type="transmembrane region" description="Helical" evidence="1">
    <location>
        <begin position="166"/>
        <end position="193"/>
    </location>
</feature>
<dbReference type="Proteomes" id="UP001431532">
    <property type="component" value="Unassembled WGS sequence"/>
</dbReference>
<protein>
    <recommendedName>
        <fullName evidence="4">ABC transporter permease</fullName>
    </recommendedName>
</protein>
<dbReference type="AlphaFoldDB" id="A0AAW6U6Y2"/>
<keyword evidence="3" id="KW-1185">Reference proteome</keyword>
<evidence type="ECO:0000313" key="2">
    <source>
        <dbReference type="EMBL" id="MDI6453712.1"/>
    </source>
</evidence>
<keyword evidence="1" id="KW-1133">Transmembrane helix</keyword>
<organism evidence="2 3">
    <name type="scientific">Peloplasma aerotolerans</name>
    <dbReference type="NCBI Taxonomy" id="3044389"/>
    <lineage>
        <taxon>Bacteria</taxon>
        <taxon>Bacillati</taxon>
        <taxon>Mycoplasmatota</taxon>
        <taxon>Mollicutes</taxon>
        <taxon>Acholeplasmatales</taxon>
        <taxon>Acholeplasmataceae</taxon>
        <taxon>Peloplasma</taxon>
    </lineage>
</organism>